<feature type="signal peptide" evidence="2">
    <location>
        <begin position="1"/>
        <end position="20"/>
    </location>
</feature>
<accession>A0A1H0U705</accession>
<evidence type="ECO:0000313" key="4">
    <source>
        <dbReference type="Proteomes" id="UP000199317"/>
    </source>
</evidence>
<keyword evidence="2" id="KW-0732">Signal</keyword>
<feature type="region of interest" description="Disordered" evidence="1">
    <location>
        <begin position="103"/>
        <end position="126"/>
    </location>
</feature>
<gene>
    <name evidence="3" type="ORF">SAMN04489708_11824</name>
</gene>
<dbReference type="RefSeq" id="WP_092835738.1">
    <property type="nucleotide sequence ID" value="NZ_FNJL01000018.1"/>
</dbReference>
<evidence type="ECO:0000256" key="1">
    <source>
        <dbReference type="SAM" id="MobiDB-lite"/>
    </source>
</evidence>
<keyword evidence="4" id="KW-1185">Reference proteome</keyword>
<sequence>MVRRIVIVFMLLLLPLQWTAAQFHESAASAGSVAAGYASAQKKIADEASSLHFSEDRGVPCPFHNVAQPSSIGDLPNPWLPMQQAANAWVVPRHLRHQGTGAANDIERPKWPFHAPSTVDGGGTIA</sequence>
<evidence type="ECO:0000256" key="2">
    <source>
        <dbReference type="SAM" id="SignalP"/>
    </source>
</evidence>
<proteinExistence type="predicted"/>
<organism evidence="3 4">
    <name type="scientific">Paracidovorax cattleyae</name>
    <dbReference type="NCBI Taxonomy" id="80868"/>
    <lineage>
        <taxon>Bacteria</taxon>
        <taxon>Pseudomonadati</taxon>
        <taxon>Pseudomonadota</taxon>
        <taxon>Betaproteobacteria</taxon>
        <taxon>Burkholderiales</taxon>
        <taxon>Comamonadaceae</taxon>
        <taxon>Paracidovorax</taxon>
    </lineage>
</organism>
<feature type="chain" id="PRO_5011673269" evidence="2">
    <location>
        <begin position="21"/>
        <end position="126"/>
    </location>
</feature>
<evidence type="ECO:0000313" key="3">
    <source>
        <dbReference type="EMBL" id="SDP61941.1"/>
    </source>
</evidence>
<dbReference type="OrthoDB" id="8818689at2"/>
<protein>
    <submittedName>
        <fullName evidence="3">Uncharacterized protein</fullName>
    </submittedName>
</protein>
<reference evidence="4" key="1">
    <citation type="submission" date="2016-10" db="EMBL/GenBank/DDBJ databases">
        <authorList>
            <person name="Varghese N."/>
            <person name="Submissions S."/>
        </authorList>
    </citation>
    <scope>NUCLEOTIDE SEQUENCE [LARGE SCALE GENOMIC DNA]</scope>
    <source>
        <strain evidence="4">DSM 17101</strain>
    </source>
</reference>
<name>A0A1H0U705_9BURK</name>
<dbReference type="Proteomes" id="UP000199317">
    <property type="component" value="Unassembled WGS sequence"/>
</dbReference>
<dbReference type="AlphaFoldDB" id="A0A1H0U705"/>
<dbReference type="EMBL" id="FNJL01000018">
    <property type="protein sequence ID" value="SDP61941.1"/>
    <property type="molecule type" value="Genomic_DNA"/>
</dbReference>